<accession>A0A9Q1KLN3</accession>
<evidence type="ECO:0000313" key="1">
    <source>
        <dbReference type="EMBL" id="KAJ8445038.1"/>
    </source>
</evidence>
<organism evidence="1 2">
    <name type="scientific">Carnegiea gigantea</name>
    <dbReference type="NCBI Taxonomy" id="171969"/>
    <lineage>
        <taxon>Eukaryota</taxon>
        <taxon>Viridiplantae</taxon>
        <taxon>Streptophyta</taxon>
        <taxon>Embryophyta</taxon>
        <taxon>Tracheophyta</taxon>
        <taxon>Spermatophyta</taxon>
        <taxon>Magnoliopsida</taxon>
        <taxon>eudicotyledons</taxon>
        <taxon>Gunneridae</taxon>
        <taxon>Pentapetalae</taxon>
        <taxon>Caryophyllales</taxon>
        <taxon>Cactineae</taxon>
        <taxon>Cactaceae</taxon>
        <taxon>Cactoideae</taxon>
        <taxon>Echinocereeae</taxon>
        <taxon>Carnegiea</taxon>
    </lineage>
</organism>
<keyword evidence="2" id="KW-1185">Reference proteome</keyword>
<dbReference type="AlphaFoldDB" id="A0A9Q1KLN3"/>
<dbReference type="EMBL" id="JAKOGI010000081">
    <property type="protein sequence ID" value="KAJ8445038.1"/>
    <property type="molecule type" value="Genomic_DNA"/>
</dbReference>
<gene>
    <name evidence="1" type="ORF">Cgig2_022558</name>
</gene>
<dbReference type="Proteomes" id="UP001153076">
    <property type="component" value="Unassembled WGS sequence"/>
</dbReference>
<name>A0A9Q1KLN3_9CARY</name>
<reference evidence="1" key="1">
    <citation type="submission" date="2022-04" db="EMBL/GenBank/DDBJ databases">
        <title>Carnegiea gigantea Genome sequencing and assembly v2.</title>
        <authorList>
            <person name="Copetti D."/>
            <person name="Sanderson M.J."/>
            <person name="Burquez A."/>
            <person name="Wojciechowski M.F."/>
        </authorList>
    </citation>
    <scope>NUCLEOTIDE SEQUENCE</scope>
    <source>
        <strain evidence="1">SGP5-SGP5p</strain>
        <tissue evidence="1">Aerial part</tissue>
    </source>
</reference>
<sequence length="265" mass="28844">MTGSPINEGPIVRLPLPLLAMGRRPRPHPGYPRSVAVSGRLLPALNEGGRLQEKDLVGGIQELREKEGANKVMHYTFLACWAKRHCLSSSHRHSASAATCSGVTSPVSKTVNLALACQHQAYGRLALGRLSTPGVILKDQEAGCDEKESLAKIFNLGSQFKGSLLLNLLLLLSGPLTDLIASAINLGMGRGLSSSRIGRSSSPRPWALRNDSSRLGTCSQPDSRHKKRKSYFQYLTFDFFSLAIMKPGLLLKQYHPRSPVYLGAF</sequence>
<evidence type="ECO:0000313" key="2">
    <source>
        <dbReference type="Proteomes" id="UP001153076"/>
    </source>
</evidence>
<protein>
    <submittedName>
        <fullName evidence="1">Uncharacterized protein</fullName>
    </submittedName>
</protein>
<comment type="caution">
    <text evidence="1">The sequence shown here is derived from an EMBL/GenBank/DDBJ whole genome shotgun (WGS) entry which is preliminary data.</text>
</comment>
<proteinExistence type="predicted"/>